<name>A0ABQ3D8P4_9ACTN</name>
<sequence length="84" mass="9467">MPGRTRCSAECAKRDILMPFLSWRDRVDSGTERRGRLRYEGGAHCRAAPWRTRWEGRGPERGNDSFPEFQAPPEAMATGIGPSC</sequence>
<feature type="compositionally biased region" description="Basic and acidic residues" evidence="1">
    <location>
        <begin position="54"/>
        <end position="63"/>
    </location>
</feature>
<protein>
    <submittedName>
        <fullName evidence="2">Uncharacterized protein</fullName>
    </submittedName>
</protein>
<evidence type="ECO:0000256" key="1">
    <source>
        <dbReference type="SAM" id="MobiDB-lite"/>
    </source>
</evidence>
<feature type="region of interest" description="Disordered" evidence="1">
    <location>
        <begin position="54"/>
        <end position="84"/>
    </location>
</feature>
<gene>
    <name evidence="2" type="ORF">GCM10010345_80450</name>
</gene>
<reference evidence="3" key="1">
    <citation type="journal article" date="2019" name="Int. J. Syst. Evol. Microbiol.">
        <title>The Global Catalogue of Microorganisms (GCM) 10K type strain sequencing project: providing services to taxonomists for standard genome sequencing and annotation.</title>
        <authorList>
            <consortium name="The Broad Institute Genomics Platform"/>
            <consortium name="The Broad Institute Genome Sequencing Center for Infectious Disease"/>
            <person name="Wu L."/>
            <person name="Ma J."/>
        </authorList>
    </citation>
    <scope>NUCLEOTIDE SEQUENCE [LARGE SCALE GENOMIC DNA]</scope>
    <source>
        <strain evidence="3">JCM 4733</strain>
    </source>
</reference>
<dbReference type="Proteomes" id="UP000653644">
    <property type="component" value="Unassembled WGS sequence"/>
</dbReference>
<organism evidence="2 3">
    <name type="scientific">Streptomyces canarius</name>
    <dbReference type="NCBI Taxonomy" id="285453"/>
    <lineage>
        <taxon>Bacteria</taxon>
        <taxon>Bacillati</taxon>
        <taxon>Actinomycetota</taxon>
        <taxon>Actinomycetes</taxon>
        <taxon>Kitasatosporales</taxon>
        <taxon>Streptomycetaceae</taxon>
        <taxon>Streptomyces</taxon>
    </lineage>
</organism>
<evidence type="ECO:0000313" key="3">
    <source>
        <dbReference type="Proteomes" id="UP000653644"/>
    </source>
</evidence>
<dbReference type="EMBL" id="BMVN01000051">
    <property type="protein sequence ID" value="GHA64259.1"/>
    <property type="molecule type" value="Genomic_DNA"/>
</dbReference>
<comment type="caution">
    <text evidence="2">The sequence shown here is derived from an EMBL/GenBank/DDBJ whole genome shotgun (WGS) entry which is preliminary data.</text>
</comment>
<proteinExistence type="predicted"/>
<evidence type="ECO:0000313" key="2">
    <source>
        <dbReference type="EMBL" id="GHA64259.1"/>
    </source>
</evidence>
<accession>A0ABQ3D8P4</accession>
<keyword evidence="3" id="KW-1185">Reference proteome</keyword>